<evidence type="ECO:0000313" key="3">
    <source>
        <dbReference type="Proteomes" id="UP000238083"/>
    </source>
</evidence>
<sequence>MAWLPDGSSVPLEQPIRHLGDLEALGRSLRLGSPPVRWRTTAEAGQIVPTPALWRQLGVDVEAIPTREDKRRTWLEELSRDLPALSDAAAEGWVFGDGRSAPQLRGITRLRRAGAERGEVAVLCLQAMDSTLPTGDATAVMGGAVAPRSEHPSVTARRLQLFAEAVGIPFRGAISTGMDLIELVTPLERKKQWEAVDYSGIGPANIGMLDGVFNWTRHPHAEEQRLGYVHAFDRNGAYLAACSSVLLGLGRPQLYEDGVAFDERRAGWWLIEVPAHEDWRWPSVLDPSGRSAGTQQWVTTTTLAYAVKEQGFTPQVHRAWLWTAEQSTRVLEPWYRVLRDARNVLLDSDDQQAPVVLEMVKQVYKRTNGWFAASAAKGTSAFQPYFHHAIRAASKVGMLHTVKAIGAQSGTWPLVVADTDVLAYASAERDPVAGWPGRDEGKTRLGSKLGTGLGGYKPYRSGTMSEQLPFLTGTGWGGRDALQDVREWMAGPAPVQIETSASPASPAGPVSTAREGAGAATASAASSPEQAGVGVGAVSDDVPDLVDRGRVDEAQAGAGNVSIEQVGSDRVDGEDKDKDEDGPGQMTLLGEW</sequence>
<dbReference type="AlphaFoldDB" id="A0A2T0QR60"/>
<proteinExistence type="predicted"/>
<dbReference type="EMBL" id="PVZF01000030">
    <property type="protein sequence ID" value="PRY07259.1"/>
    <property type="molecule type" value="Genomic_DNA"/>
</dbReference>
<evidence type="ECO:0000256" key="1">
    <source>
        <dbReference type="SAM" id="MobiDB-lite"/>
    </source>
</evidence>
<feature type="region of interest" description="Disordered" evidence="1">
    <location>
        <begin position="497"/>
        <end position="592"/>
    </location>
</feature>
<organism evidence="2 3">
    <name type="scientific">Kineococcus rhizosphaerae</name>
    <dbReference type="NCBI Taxonomy" id="559628"/>
    <lineage>
        <taxon>Bacteria</taxon>
        <taxon>Bacillati</taxon>
        <taxon>Actinomycetota</taxon>
        <taxon>Actinomycetes</taxon>
        <taxon>Kineosporiales</taxon>
        <taxon>Kineosporiaceae</taxon>
        <taxon>Kineococcus</taxon>
    </lineage>
</organism>
<reference evidence="2 3" key="1">
    <citation type="submission" date="2018-03" db="EMBL/GenBank/DDBJ databases">
        <title>Genomic Encyclopedia of Archaeal and Bacterial Type Strains, Phase II (KMG-II): from individual species to whole genera.</title>
        <authorList>
            <person name="Goeker M."/>
        </authorList>
    </citation>
    <scope>NUCLEOTIDE SEQUENCE [LARGE SCALE GENOMIC DNA]</scope>
    <source>
        <strain evidence="2 3">DSM 19711</strain>
    </source>
</reference>
<gene>
    <name evidence="2" type="ORF">CLV37_1304</name>
</gene>
<keyword evidence="3" id="KW-1185">Reference proteome</keyword>
<feature type="compositionally biased region" description="Basic and acidic residues" evidence="1">
    <location>
        <begin position="567"/>
        <end position="581"/>
    </location>
</feature>
<comment type="caution">
    <text evidence="2">The sequence shown here is derived from an EMBL/GenBank/DDBJ whole genome shotgun (WGS) entry which is preliminary data.</text>
</comment>
<feature type="compositionally biased region" description="Low complexity" evidence="1">
    <location>
        <begin position="500"/>
        <end position="527"/>
    </location>
</feature>
<accession>A0A2T0QR60</accession>
<dbReference type="RefSeq" id="WP_106215659.1">
    <property type="nucleotide sequence ID" value="NZ_PVZF01000030.1"/>
</dbReference>
<name>A0A2T0QR60_9ACTN</name>
<protein>
    <submittedName>
        <fullName evidence="2">Uncharacterized protein</fullName>
    </submittedName>
</protein>
<dbReference type="Proteomes" id="UP000238083">
    <property type="component" value="Unassembled WGS sequence"/>
</dbReference>
<evidence type="ECO:0000313" key="2">
    <source>
        <dbReference type="EMBL" id="PRY07259.1"/>
    </source>
</evidence>
<dbReference type="OrthoDB" id="4480369at2"/>